<feature type="region of interest" description="Disordered" evidence="2">
    <location>
        <begin position="853"/>
        <end position="873"/>
    </location>
</feature>
<feature type="compositionally biased region" description="Polar residues" evidence="2">
    <location>
        <begin position="1000"/>
        <end position="1009"/>
    </location>
</feature>
<feature type="compositionally biased region" description="Basic and acidic residues" evidence="2">
    <location>
        <begin position="1558"/>
        <end position="1569"/>
    </location>
</feature>
<evidence type="ECO:0000256" key="2">
    <source>
        <dbReference type="SAM" id="MobiDB-lite"/>
    </source>
</evidence>
<feature type="region of interest" description="Disordered" evidence="2">
    <location>
        <begin position="889"/>
        <end position="953"/>
    </location>
</feature>
<feature type="region of interest" description="Disordered" evidence="2">
    <location>
        <begin position="82"/>
        <end position="101"/>
    </location>
</feature>
<dbReference type="Pfam" id="PF07554">
    <property type="entry name" value="FIVAR"/>
    <property type="match status" value="11"/>
</dbReference>
<dbReference type="EMBL" id="LRTV01000008">
    <property type="protein sequence ID" value="RFD79581.1"/>
    <property type="molecule type" value="Genomic_DNA"/>
</dbReference>
<feature type="region of interest" description="Disordered" evidence="2">
    <location>
        <begin position="1373"/>
        <end position="1502"/>
    </location>
</feature>
<feature type="compositionally biased region" description="Basic and acidic residues" evidence="2">
    <location>
        <begin position="1029"/>
        <end position="1047"/>
    </location>
</feature>
<keyword evidence="1" id="KW-0732">Signal</keyword>
<dbReference type="Gene3D" id="1.20.1270.70">
    <property type="entry name" value="Designed single chain three-helix bundle"/>
    <property type="match status" value="5"/>
</dbReference>
<feature type="region of interest" description="Disordered" evidence="2">
    <location>
        <begin position="1259"/>
        <end position="1299"/>
    </location>
</feature>
<feature type="region of interest" description="Disordered" evidence="2">
    <location>
        <begin position="107"/>
        <end position="160"/>
    </location>
</feature>
<feature type="compositionally biased region" description="Basic and acidic residues" evidence="2">
    <location>
        <begin position="131"/>
        <end position="158"/>
    </location>
</feature>
<feature type="compositionally biased region" description="Basic and acidic residues" evidence="2">
    <location>
        <begin position="1059"/>
        <end position="1080"/>
    </location>
</feature>
<evidence type="ECO:0000313" key="5">
    <source>
        <dbReference type="EMBL" id="RFD79581.1"/>
    </source>
</evidence>
<feature type="region of interest" description="Disordered" evidence="2">
    <location>
        <begin position="1313"/>
        <end position="1342"/>
    </location>
</feature>
<feature type="compositionally biased region" description="Basic and acidic residues" evidence="2">
    <location>
        <begin position="1405"/>
        <end position="1436"/>
    </location>
</feature>
<gene>
    <name evidence="5" type="ORF">AXE77_04315</name>
</gene>
<feature type="compositionally biased region" description="Basic and acidic residues" evidence="2">
    <location>
        <begin position="989"/>
        <end position="999"/>
    </location>
</feature>
<feature type="compositionally biased region" description="Basic and acidic residues" evidence="2">
    <location>
        <begin position="1444"/>
        <end position="1483"/>
    </location>
</feature>
<feature type="compositionally biased region" description="Polar residues" evidence="2">
    <location>
        <begin position="82"/>
        <end position="95"/>
    </location>
</feature>
<feature type="compositionally biased region" description="Basic and acidic residues" evidence="2">
    <location>
        <begin position="1379"/>
        <end position="1396"/>
    </location>
</feature>
<evidence type="ECO:0000259" key="4">
    <source>
        <dbReference type="Pfam" id="PF18938"/>
    </source>
</evidence>
<dbReference type="Pfam" id="PF18938">
    <property type="entry name" value="aRib"/>
    <property type="match status" value="1"/>
</dbReference>
<feature type="region of interest" description="Disordered" evidence="2">
    <location>
        <begin position="358"/>
        <end position="379"/>
    </location>
</feature>
<dbReference type="Gene3D" id="3.10.20.890">
    <property type="match status" value="1"/>
</dbReference>
<comment type="caution">
    <text evidence="5">The sequence shown here is derived from an EMBL/GenBank/DDBJ whole genome shotgun (WGS) entry which is preliminary data.</text>
</comment>
<dbReference type="InterPro" id="IPR044024">
    <property type="entry name" value="aRib"/>
</dbReference>
<dbReference type="Gene3D" id="1.20.5.420">
    <property type="entry name" value="Immunoglobulin FC, subunit C"/>
    <property type="match status" value="6"/>
</dbReference>
<evidence type="ECO:0000256" key="1">
    <source>
        <dbReference type="ARBA" id="ARBA00022729"/>
    </source>
</evidence>
<feature type="compositionally biased region" description="Basic and acidic residues" evidence="2">
    <location>
        <begin position="1326"/>
        <end position="1342"/>
    </location>
</feature>
<name>A0A3E1IZN2_GARVA</name>
<keyword evidence="3" id="KW-1133">Transmembrane helix</keyword>
<keyword evidence="3" id="KW-0472">Membrane</keyword>
<reference evidence="5 6" key="1">
    <citation type="submission" date="2016-02" db="EMBL/GenBank/DDBJ databases">
        <authorList>
            <person name="Alioto T."/>
            <person name="Alioto T."/>
        </authorList>
    </citation>
    <scope>NUCLEOTIDE SEQUENCE [LARGE SCALE GENOMIC DNA]</scope>
    <source>
        <strain evidence="5 6">NR010</strain>
    </source>
</reference>
<feature type="compositionally biased region" description="Basic and acidic residues" evidence="2">
    <location>
        <begin position="1259"/>
        <end position="1274"/>
    </location>
</feature>
<feature type="region of interest" description="Disordered" evidence="2">
    <location>
        <begin position="1804"/>
        <end position="1825"/>
    </location>
</feature>
<dbReference type="Proteomes" id="UP000259221">
    <property type="component" value="Unassembled WGS sequence"/>
</dbReference>
<evidence type="ECO:0000313" key="6">
    <source>
        <dbReference type="Proteomes" id="UP000259221"/>
    </source>
</evidence>
<feature type="compositionally biased region" description="Basic and acidic residues" evidence="2">
    <location>
        <begin position="1289"/>
        <end position="1299"/>
    </location>
</feature>
<protein>
    <recommendedName>
        <fullName evidence="4">Atypical Rib domain-containing protein</fullName>
    </recommendedName>
</protein>
<feature type="compositionally biased region" description="Basic and acidic residues" evidence="2">
    <location>
        <begin position="853"/>
        <end position="872"/>
    </location>
</feature>
<sequence>MKHARKVSLDATINQALAKTVDARKVTALTVGAAGVIVGASLAFGTAPAMAAETNALDSHSSAEKQQSAEDIYDIDVDVIGNQSDTDATDNQSGKESQDLDLFNDDLDLSDLDLPEDSDNTQNANQSAASDEAKSNEEDQSIKEDRAGEEKKPNEVDFSKSMPNIYGWATPNNTFDTDLAKQEVVYHLPKPEDGKKIVRVVILPDSRDGINTDEEAAYTGLIEYDSDRVDSMHQTYSGIYELKKNPDGSADLIMKQPFRDAGIKTGQGYCANRSIFLYYNEGDLQHNATSNNFRAATLVPPKVAKSIVLKYNERLSADTVRKMLHEAVNLPTDHKAGDNVDNMSVADQLVSQSRSNGVGLRVDDSTVNNTPDTVDAKIPESMGAYDDDMFSKINTKNGDDYALGSNTLNTYMVTDLGMKSPAIPLTVVRYDDRIEKLEVENPNNLTADDRNAIAKRVAEKNHIDASKVSVDNEGNATINFDNLFQQNPPVISKDTLVMKKRLHLQDGDIELPSGENAVPVYNPIAYSSADVARIKQAIFDANKNNSKLGLTSVDQITLEYLKGNLTKTGKSNEGISNGQSENTITVKISTDKAVGSFKSDIRNNKITRSVDLRKDYDVNFDKTKLDGRDSDEGLEWSEDHKTLIYRYDSSLGSEFNTNDLIRMLKATPKGDLASKGLRNLDGSDRFNFSREGTGGKRAYSHVNFFMDENGEPTGVLDILSQTPKGLNEPGLAVANSGEKMSESESKAGKYSFDNDSESVTVAAKEGKVYKARLFVDPYHPYYYMYVYDKGKNVYNTSKAINILFVPQTKNKKQDLIASVDKNKTLPDGTPTDPTYYNATPELQKAYDDALAEAKKVSEEAQKKSDEDIKKNPELQAKIDNVTLKLDKARKDLDGDPTDKNPLQESVKEHGDDANSGTQATDKYKNLDGDSFKTPDGKPDNDKNAKAKEAKKAYDDALAEAQKLVANPNATQKQVDAARDTLDKARKALDEFATDKDKLNESVNTNSGIDTGSEENGIADADPRYQNATDDERKAYDDAVKKAAELAKDPNATQTDSDTAADKLKEAKEALDKRETNKKLLDAQVQQSHDNDKADDLESASVFYRNAKKMADGEELNGVDKNTALGYADAYDKALENANNVLKDPKATQKQVDDALDKLKKAEGDLHKLSSDPTDITKTVADNFAGNKLPAYFNAKDKANAGDADAAQAFKDYNEAYEKAKAIKNKLAEDPHANIDTREIEAAKKALDKAREVIEKYNTDATKLKASVDDDKATQDDPAYANVSDENASDEAKQAKKAYDDALEEAKKVLGNKLDKDVDENGNVIPNDKKNTDKNVDDKDFLDGVQKHADGRALQSDVDKALENLDKARKELQKYATKTDALKKSIDTDSDTKKDPSYKNASDTGYKNDETKVTDNAETPAKKAYDEALEEAKKVANDPKATQKQVDEVKKKLDEARKKIQDEYKTDITKLDDSTKIDSTKDPAYKNAADPNASEDAQKAKHEYDKALAKARELIAKHNGKDVPLSEKPTQAQIDDALKKLQKAREDLQKYATRTKELRDEAGKDGDFTKTTEFQNAVDRAGDNENPDVAEYKKALDEANRLLNDPNATQKQVDEALRKLKHAKDLIADKYKTVLDDLQRAYDKDEPFSKTLEYTNALNAGDNNGNNPDVAAYKKALDEAKRVLNDPNATQKQVDDALSKLRETRDLIAKKYKTNKEELQKEYDKDGSFTASPEFNGALVSIGLDGEENPYVAAYKSALTEAKRVLNDPKATQKQVDDALRKLKEARQRIIDNYNSGDDFDFDDLGDLGDFGDDSDANENGDGNYNGGGNYSGGGYSGVYNNGSANGFGTGSVERVETVDKSALKVEVDNSVSTIGNGENAYTHSYVTVANTPEAKNYQNALDHAKQVLSDPNATQAQVDEALNALRNAKDALSKRLAGNEGKSNGGKIADTGANISAFAGLAATLARLGIAGFVARRRKNRK</sequence>
<feature type="region of interest" description="Disordered" evidence="2">
    <location>
        <begin position="1558"/>
        <end position="1586"/>
    </location>
</feature>
<keyword evidence="3" id="KW-0812">Transmembrane</keyword>
<feature type="compositionally biased region" description="Basic and acidic residues" evidence="2">
    <location>
        <begin position="921"/>
        <end position="953"/>
    </location>
</feature>
<feature type="transmembrane region" description="Helical" evidence="3">
    <location>
        <begin position="1955"/>
        <end position="1975"/>
    </location>
</feature>
<feature type="domain" description="Atypical Rib" evidence="4">
    <location>
        <begin position="435"/>
        <end position="497"/>
    </location>
</feature>
<evidence type="ECO:0000256" key="3">
    <source>
        <dbReference type="SAM" id="Phobius"/>
    </source>
</evidence>
<organism evidence="5 6">
    <name type="scientific">Gardnerella vaginalis</name>
    <dbReference type="NCBI Taxonomy" id="2702"/>
    <lineage>
        <taxon>Bacteria</taxon>
        <taxon>Bacillati</taxon>
        <taxon>Actinomycetota</taxon>
        <taxon>Actinomycetes</taxon>
        <taxon>Bifidobacteriales</taxon>
        <taxon>Bifidobacteriaceae</taxon>
        <taxon>Gardnerella</taxon>
    </lineage>
</organism>
<feature type="compositionally biased region" description="Polar residues" evidence="2">
    <location>
        <begin position="120"/>
        <end position="129"/>
    </location>
</feature>
<feature type="compositionally biased region" description="Acidic residues" evidence="2">
    <location>
        <begin position="1804"/>
        <end position="1818"/>
    </location>
</feature>
<proteinExistence type="predicted"/>
<feature type="compositionally biased region" description="Acidic residues" evidence="2">
    <location>
        <begin position="107"/>
        <end position="119"/>
    </location>
</feature>
<accession>A0A3E1IZN2</accession>
<feature type="compositionally biased region" description="Basic and acidic residues" evidence="2">
    <location>
        <begin position="889"/>
        <end position="898"/>
    </location>
</feature>
<feature type="region of interest" description="Disordered" evidence="2">
    <location>
        <begin position="989"/>
        <end position="1096"/>
    </location>
</feature>